<dbReference type="Proteomes" id="UP000317650">
    <property type="component" value="Chromosome 11"/>
</dbReference>
<evidence type="ECO:0000313" key="2">
    <source>
        <dbReference type="Proteomes" id="UP000317650"/>
    </source>
</evidence>
<dbReference type="PANTHER" id="PTHR12029:SF11">
    <property type="entry name" value="METHYLTRANSFERASE TARBP1-RELATED"/>
    <property type="match status" value="1"/>
</dbReference>
<dbReference type="GO" id="GO:0016423">
    <property type="term" value="F:tRNA (guanine) methyltransferase activity"/>
    <property type="evidence" value="ECO:0007669"/>
    <property type="project" value="TreeGrafter"/>
</dbReference>
<dbReference type="AlphaFoldDB" id="A0A4S8J1H5"/>
<keyword evidence="2" id="KW-1185">Reference proteome</keyword>
<evidence type="ECO:0000313" key="1">
    <source>
        <dbReference type="EMBL" id="THU54829.1"/>
    </source>
</evidence>
<dbReference type="PANTHER" id="PTHR12029">
    <property type="entry name" value="RNA METHYLTRANSFERASE"/>
    <property type="match status" value="1"/>
</dbReference>
<organism evidence="1 2">
    <name type="scientific">Musa balbisiana</name>
    <name type="common">Banana</name>
    <dbReference type="NCBI Taxonomy" id="52838"/>
    <lineage>
        <taxon>Eukaryota</taxon>
        <taxon>Viridiplantae</taxon>
        <taxon>Streptophyta</taxon>
        <taxon>Embryophyta</taxon>
        <taxon>Tracheophyta</taxon>
        <taxon>Spermatophyta</taxon>
        <taxon>Magnoliopsida</taxon>
        <taxon>Liliopsida</taxon>
        <taxon>Zingiberales</taxon>
        <taxon>Musaceae</taxon>
        <taxon>Musa</taxon>
    </lineage>
</organism>
<sequence length="937" mass="105375">MEEQETRQVSSPAVSAHIASLLKSLAVVPSAAAPAIIDCVLVSSSFSPSALFSLLLEAFAGAAEPLQSNYILSYTSSLCHLIKKTRFQDGSMRQLIWRVFLPLLKSINSDDSELFNQVNGLFCDLVSEIQSWDLLGATLVPFCLRSLGLIIGMPQNEDLAAYKWTTSDVVEQGSDDIALGVLPLKIVSHILMSLLESAMTCREEIQSVGQTLINGGDSLECFINKLTWDLSRLALGVLMQGSEYRSCAMRLLLPVVFSSLSKLSLVTIQVQGSQYSVSRVCFSEELWNCCSSLFTLGHLERLDAFSILSLYFSRFYEIEDFEISVDKTTYALNIIAKKEFWEEIRKGLVDKDAFVRKQALYILKIMLRHYSFLESQYGGSCSGNSVMVVENNKINLSSATPSSVSVTKREKWADTEARSLGVGEVCHMGYQDLDSHGRWKVFILLYEMLEEYGTHLVEAAWSHQVSLLFQSRLLTSSSSKLFSWEVYESQMENLEAIFSWLAVLWERGFCHENPQVRSLIMDSFLCIDWENLGTYAQKIPTSFVLGPLTQALNDVVHHKDFGIKGVYTSKTIEHGMKFYHEFSRQWTLSDRAAFVRILASVLLSDSFGRAGLMALALCMASAACHSDTHSGSQVCLDAELKSTQSRFLPCSSADLLDSLGIIIERSKQHFNPNYRLKGSLRVMVRQWLMQSGGINLQSSDAHLHVLNNLINFPSSFIRQTQTSASVAFDDEDVDLWGREAQRWARVLFLVITEEKHMEAVFMFLQKCSSCLCKRDSCMEWVPIKFLILIFALVEELQVGRRDTGYSSTARFQIDSGILDHFSSLTISICDKSTETFLPLLEELVSYAKLVSPTFWSHPVVKDMQLPFSVKGKLGGPSQRRLPSVMISRVLQAIFSIRTVASISTWCSDMARGKISDSSFTFLWNFSWKAIRLEQKFV</sequence>
<dbReference type="EMBL" id="PYDT01000007">
    <property type="protein sequence ID" value="THU54829.1"/>
    <property type="molecule type" value="Genomic_DNA"/>
</dbReference>
<dbReference type="InterPro" id="IPR045330">
    <property type="entry name" value="TRM3/TARBP1"/>
</dbReference>
<gene>
    <name evidence="1" type="ORF">C4D60_Mb11t00190</name>
</gene>
<proteinExistence type="predicted"/>
<accession>A0A4S8J1H5</accession>
<reference evidence="1 2" key="1">
    <citation type="journal article" date="2019" name="Nat. Plants">
        <title>Genome sequencing of Musa balbisiana reveals subgenome evolution and function divergence in polyploid bananas.</title>
        <authorList>
            <person name="Yao X."/>
        </authorList>
    </citation>
    <scope>NUCLEOTIDE SEQUENCE [LARGE SCALE GENOMIC DNA]</scope>
    <source>
        <strain evidence="2">cv. DH-PKW</strain>
        <tissue evidence="1">Leaves</tissue>
    </source>
</reference>
<dbReference type="GO" id="GO:0030488">
    <property type="term" value="P:tRNA methylation"/>
    <property type="evidence" value="ECO:0007669"/>
    <property type="project" value="TreeGrafter"/>
</dbReference>
<dbReference type="STRING" id="52838.A0A4S8J1H5"/>
<protein>
    <submittedName>
        <fullName evidence="1">Uncharacterized protein</fullName>
    </submittedName>
</protein>
<comment type="caution">
    <text evidence="1">The sequence shown here is derived from an EMBL/GenBank/DDBJ whole genome shotgun (WGS) entry which is preliminary data.</text>
</comment>
<name>A0A4S8J1H5_MUSBA</name>